<proteinExistence type="predicted"/>
<dbReference type="InterPro" id="IPR035979">
    <property type="entry name" value="RBD_domain_sf"/>
</dbReference>
<dbReference type="Gene3D" id="3.30.70.330">
    <property type="match status" value="1"/>
</dbReference>
<gene>
    <name evidence="4" type="ORF">Syun_010902</name>
</gene>
<dbReference type="EMBL" id="JBBNAF010000005">
    <property type="protein sequence ID" value="KAK9141502.1"/>
    <property type="molecule type" value="Genomic_DNA"/>
</dbReference>
<dbReference type="AlphaFoldDB" id="A0AAP0PEX8"/>
<sequence length="158" mass="17239">MGLSSTCSQIPSTGLSLSKLCVVQRPIAISLKVSSLPSKLCFKALQLHRYCASPDSSSEASMSPSTRIFIKGLSQRTTEGVIAKAFSQYGKVNKVKIVRERRSGEPLGFAYVWFDCEESAEIATEEMDGKFFGGRFVAVTIARPETPTSQARAAPYKF</sequence>
<evidence type="ECO:0000313" key="5">
    <source>
        <dbReference type="Proteomes" id="UP001420932"/>
    </source>
</evidence>
<reference evidence="4 5" key="1">
    <citation type="submission" date="2024-01" db="EMBL/GenBank/DDBJ databases">
        <title>Genome assemblies of Stephania.</title>
        <authorList>
            <person name="Yang L."/>
        </authorList>
    </citation>
    <scope>NUCLEOTIDE SEQUENCE [LARGE SCALE GENOMIC DNA]</scope>
    <source>
        <strain evidence="4">YNDBR</strain>
        <tissue evidence="4">Leaf</tissue>
    </source>
</reference>
<evidence type="ECO:0000256" key="2">
    <source>
        <dbReference type="PROSITE-ProRule" id="PRU00176"/>
    </source>
</evidence>
<dbReference type="SMART" id="SM00360">
    <property type="entry name" value="RRM"/>
    <property type="match status" value="1"/>
</dbReference>
<dbReference type="PROSITE" id="PS50102">
    <property type="entry name" value="RRM"/>
    <property type="match status" value="1"/>
</dbReference>
<organism evidence="4 5">
    <name type="scientific">Stephania yunnanensis</name>
    <dbReference type="NCBI Taxonomy" id="152371"/>
    <lineage>
        <taxon>Eukaryota</taxon>
        <taxon>Viridiplantae</taxon>
        <taxon>Streptophyta</taxon>
        <taxon>Embryophyta</taxon>
        <taxon>Tracheophyta</taxon>
        <taxon>Spermatophyta</taxon>
        <taxon>Magnoliopsida</taxon>
        <taxon>Ranunculales</taxon>
        <taxon>Menispermaceae</taxon>
        <taxon>Menispermoideae</taxon>
        <taxon>Cissampelideae</taxon>
        <taxon>Stephania</taxon>
    </lineage>
</organism>
<keyword evidence="1 2" id="KW-0694">RNA-binding</keyword>
<protein>
    <recommendedName>
        <fullName evidence="3">RRM domain-containing protein</fullName>
    </recommendedName>
</protein>
<name>A0AAP0PEX8_9MAGN</name>
<dbReference type="GO" id="GO:0003723">
    <property type="term" value="F:RNA binding"/>
    <property type="evidence" value="ECO:0007669"/>
    <property type="project" value="UniProtKB-UniRule"/>
</dbReference>
<comment type="caution">
    <text evidence="4">The sequence shown here is derived from an EMBL/GenBank/DDBJ whole genome shotgun (WGS) entry which is preliminary data.</text>
</comment>
<dbReference type="InterPro" id="IPR052462">
    <property type="entry name" value="SLIRP/GR-RBP-like"/>
</dbReference>
<accession>A0AAP0PEX8</accession>
<dbReference type="InterPro" id="IPR012677">
    <property type="entry name" value="Nucleotide-bd_a/b_plait_sf"/>
</dbReference>
<keyword evidence="5" id="KW-1185">Reference proteome</keyword>
<evidence type="ECO:0000256" key="1">
    <source>
        <dbReference type="ARBA" id="ARBA00022884"/>
    </source>
</evidence>
<dbReference type="SUPFAM" id="SSF54928">
    <property type="entry name" value="RNA-binding domain, RBD"/>
    <property type="match status" value="1"/>
</dbReference>
<dbReference type="Proteomes" id="UP001420932">
    <property type="component" value="Unassembled WGS sequence"/>
</dbReference>
<evidence type="ECO:0000259" key="3">
    <source>
        <dbReference type="PROSITE" id="PS50102"/>
    </source>
</evidence>
<feature type="domain" description="RRM" evidence="3">
    <location>
        <begin position="66"/>
        <end position="144"/>
    </location>
</feature>
<dbReference type="PANTHER" id="PTHR48027">
    <property type="entry name" value="HETEROGENEOUS NUCLEAR RIBONUCLEOPROTEIN 87F-RELATED"/>
    <property type="match status" value="1"/>
</dbReference>
<evidence type="ECO:0000313" key="4">
    <source>
        <dbReference type="EMBL" id="KAK9141502.1"/>
    </source>
</evidence>
<dbReference type="InterPro" id="IPR000504">
    <property type="entry name" value="RRM_dom"/>
</dbReference>
<dbReference type="Pfam" id="PF00076">
    <property type="entry name" value="RRM_1"/>
    <property type="match status" value="1"/>
</dbReference>